<dbReference type="Pfam" id="PF00512">
    <property type="entry name" value="HisKA"/>
    <property type="match status" value="1"/>
</dbReference>
<dbReference type="SMART" id="SM00304">
    <property type="entry name" value="HAMP"/>
    <property type="match status" value="1"/>
</dbReference>
<dbReference type="Gene3D" id="3.30.565.10">
    <property type="entry name" value="Histidine kinase-like ATPase, C-terminal domain"/>
    <property type="match status" value="1"/>
</dbReference>
<keyword evidence="12" id="KW-0902">Two-component regulatory system</keyword>
<dbReference type="SUPFAM" id="SSF47384">
    <property type="entry name" value="Homodimeric domain of signal transducing histidine kinase"/>
    <property type="match status" value="1"/>
</dbReference>
<dbReference type="AlphaFoldDB" id="A0A1M6LAS4"/>
<feature type="domain" description="Histidine kinase" evidence="16">
    <location>
        <begin position="275"/>
        <end position="490"/>
    </location>
</feature>
<dbReference type="SUPFAM" id="SSF55874">
    <property type="entry name" value="ATPase domain of HSP90 chaperone/DNA topoisomerase II/histidine kinase"/>
    <property type="match status" value="1"/>
</dbReference>
<dbReference type="GO" id="GO:0005886">
    <property type="term" value="C:plasma membrane"/>
    <property type="evidence" value="ECO:0007669"/>
    <property type="project" value="UniProtKB-SubCell"/>
</dbReference>
<dbReference type="Pfam" id="PF00672">
    <property type="entry name" value="HAMP"/>
    <property type="match status" value="1"/>
</dbReference>
<dbReference type="PROSITE" id="PS50885">
    <property type="entry name" value="HAMP"/>
    <property type="match status" value="1"/>
</dbReference>
<evidence type="ECO:0000256" key="9">
    <source>
        <dbReference type="ARBA" id="ARBA00022777"/>
    </source>
</evidence>
<dbReference type="EC" id="2.7.13.3" evidence="3"/>
<feature type="coiled-coil region" evidence="14">
    <location>
        <begin position="238"/>
        <end position="268"/>
    </location>
</feature>
<dbReference type="PANTHER" id="PTHR45528">
    <property type="entry name" value="SENSOR HISTIDINE KINASE CPXA"/>
    <property type="match status" value="1"/>
</dbReference>
<reference evidence="18 19" key="1">
    <citation type="submission" date="2016-11" db="EMBL/GenBank/DDBJ databases">
        <authorList>
            <person name="Jaros S."/>
            <person name="Januszkiewicz K."/>
            <person name="Wedrychowicz H."/>
        </authorList>
    </citation>
    <scope>NUCLEOTIDE SEQUENCE [LARGE SCALE GENOMIC DNA]</scope>
    <source>
        <strain evidence="18 19">DSM 15480</strain>
    </source>
</reference>
<dbReference type="CDD" id="cd06225">
    <property type="entry name" value="HAMP"/>
    <property type="match status" value="1"/>
</dbReference>
<proteinExistence type="predicted"/>
<keyword evidence="10" id="KW-0067">ATP-binding</keyword>
<dbReference type="GO" id="GO:0005524">
    <property type="term" value="F:ATP binding"/>
    <property type="evidence" value="ECO:0007669"/>
    <property type="project" value="UniProtKB-KW"/>
</dbReference>
<gene>
    <name evidence="18" type="ORF">SAMN02745243_01128</name>
</gene>
<evidence type="ECO:0000256" key="7">
    <source>
        <dbReference type="ARBA" id="ARBA00022692"/>
    </source>
</evidence>
<dbReference type="InterPro" id="IPR050398">
    <property type="entry name" value="HssS/ArlS-like"/>
</dbReference>
<keyword evidence="7 15" id="KW-0812">Transmembrane</keyword>
<evidence type="ECO:0000256" key="10">
    <source>
        <dbReference type="ARBA" id="ARBA00022840"/>
    </source>
</evidence>
<evidence type="ECO:0000256" key="4">
    <source>
        <dbReference type="ARBA" id="ARBA00022475"/>
    </source>
</evidence>
<dbReference type="EMBL" id="FQZY01000014">
    <property type="protein sequence ID" value="SHJ68306.1"/>
    <property type="molecule type" value="Genomic_DNA"/>
</dbReference>
<evidence type="ECO:0000256" key="3">
    <source>
        <dbReference type="ARBA" id="ARBA00012438"/>
    </source>
</evidence>
<keyword evidence="19" id="KW-1185">Reference proteome</keyword>
<keyword evidence="6" id="KW-0808">Transferase</keyword>
<feature type="domain" description="HAMP" evidence="17">
    <location>
        <begin position="194"/>
        <end position="246"/>
    </location>
</feature>
<dbReference type="InterPro" id="IPR003661">
    <property type="entry name" value="HisK_dim/P_dom"/>
</dbReference>
<comment type="subcellular location">
    <subcellularLocation>
        <location evidence="2">Cell membrane</location>
        <topology evidence="2">Multi-pass membrane protein</topology>
    </subcellularLocation>
</comment>
<dbReference type="SMART" id="SM00388">
    <property type="entry name" value="HisKA"/>
    <property type="match status" value="1"/>
</dbReference>
<evidence type="ECO:0000259" key="16">
    <source>
        <dbReference type="PROSITE" id="PS50109"/>
    </source>
</evidence>
<evidence type="ECO:0000256" key="12">
    <source>
        <dbReference type="ARBA" id="ARBA00023012"/>
    </source>
</evidence>
<dbReference type="InterPro" id="IPR003660">
    <property type="entry name" value="HAMP_dom"/>
</dbReference>
<keyword evidence="13 15" id="KW-0472">Membrane</keyword>
<keyword evidence="14" id="KW-0175">Coiled coil</keyword>
<dbReference type="Proteomes" id="UP000184301">
    <property type="component" value="Unassembled WGS sequence"/>
</dbReference>
<dbReference type="SUPFAM" id="SSF158472">
    <property type="entry name" value="HAMP domain-like"/>
    <property type="match status" value="1"/>
</dbReference>
<dbReference type="InterPro" id="IPR036097">
    <property type="entry name" value="HisK_dim/P_sf"/>
</dbReference>
<dbReference type="SMART" id="SM00387">
    <property type="entry name" value="HATPase_c"/>
    <property type="match status" value="1"/>
</dbReference>
<dbReference type="InterPro" id="IPR003594">
    <property type="entry name" value="HATPase_dom"/>
</dbReference>
<sequence>MMKRSLKRQMIVVFIGLILVVLLAMFGINSQFLERYYIANKQNDLTEMYATVSQAINDGCISDAATQEQLSRMCEQANMSAVITDGVGQVVFMTAREDDGRLTSQMMGYLLGKNQDKSDILKTTDNYEIQKSTDPKNKTDYIEMWGSIADSYLFIIRSPLESIKESASLANQFLVYVGVAAVFFSILAVMFFSKKITEPIMELVDLSKRMANLDFDARYTSGGVNEIGILGANFNTMSITLERTISELKSANNKLQKDIEQKEKIENMRTEFLGNVSHELKTPIALIQGYAEGLKEGVNDDPEGREFYCDVIMDEAGKMNQMVKNLLTLNQLEFGEDDVQFERFDIVDMIRGVLQSCEILIQQADATATFVETEPTYVWADEFKTEQVLRNYLTNAIHHVDNERKIEIRLIRQGDTVRITVFNSGFPIPQDDIAKLWDKFYKVDKAHTREYGGNGIGLSIVKAIMESFHQQYGVKNYDNGVEFWFELDAK</sequence>
<keyword evidence="11 15" id="KW-1133">Transmembrane helix</keyword>
<dbReference type="InterPro" id="IPR036890">
    <property type="entry name" value="HATPase_C_sf"/>
</dbReference>
<evidence type="ECO:0000259" key="17">
    <source>
        <dbReference type="PROSITE" id="PS50885"/>
    </source>
</evidence>
<feature type="transmembrane region" description="Helical" evidence="15">
    <location>
        <begin position="173"/>
        <end position="192"/>
    </location>
</feature>
<accession>A0A1M6LAS4</accession>
<evidence type="ECO:0000313" key="18">
    <source>
        <dbReference type="EMBL" id="SHJ68306.1"/>
    </source>
</evidence>
<dbReference type="STRING" id="1121950.SAMN02745243_01128"/>
<evidence type="ECO:0000256" key="14">
    <source>
        <dbReference type="SAM" id="Coils"/>
    </source>
</evidence>
<dbReference type="PANTHER" id="PTHR45528:SF1">
    <property type="entry name" value="SENSOR HISTIDINE KINASE CPXA"/>
    <property type="match status" value="1"/>
</dbReference>
<dbReference type="Pfam" id="PF02518">
    <property type="entry name" value="HATPase_c"/>
    <property type="match status" value="1"/>
</dbReference>
<evidence type="ECO:0000256" key="5">
    <source>
        <dbReference type="ARBA" id="ARBA00022553"/>
    </source>
</evidence>
<dbReference type="FunFam" id="1.10.287.130:FF:000001">
    <property type="entry name" value="Two-component sensor histidine kinase"/>
    <property type="match status" value="1"/>
</dbReference>
<protein>
    <recommendedName>
        <fullName evidence="3">histidine kinase</fullName>
        <ecNumber evidence="3">2.7.13.3</ecNumber>
    </recommendedName>
</protein>
<dbReference type="Gene3D" id="1.10.287.130">
    <property type="match status" value="1"/>
</dbReference>
<evidence type="ECO:0000256" key="1">
    <source>
        <dbReference type="ARBA" id="ARBA00000085"/>
    </source>
</evidence>
<dbReference type="Gene3D" id="6.10.340.10">
    <property type="match status" value="1"/>
</dbReference>
<dbReference type="PROSITE" id="PS50109">
    <property type="entry name" value="HIS_KIN"/>
    <property type="match status" value="1"/>
</dbReference>
<keyword evidence="8" id="KW-0547">Nucleotide-binding</keyword>
<organism evidence="18 19">
    <name type="scientific">Hespellia stercorisuis DSM 15480</name>
    <dbReference type="NCBI Taxonomy" id="1121950"/>
    <lineage>
        <taxon>Bacteria</taxon>
        <taxon>Bacillati</taxon>
        <taxon>Bacillota</taxon>
        <taxon>Clostridia</taxon>
        <taxon>Lachnospirales</taxon>
        <taxon>Lachnospiraceae</taxon>
        <taxon>Hespellia</taxon>
    </lineage>
</organism>
<evidence type="ECO:0000256" key="6">
    <source>
        <dbReference type="ARBA" id="ARBA00022679"/>
    </source>
</evidence>
<evidence type="ECO:0000256" key="8">
    <source>
        <dbReference type="ARBA" id="ARBA00022741"/>
    </source>
</evidence>
<dbReference type="CDD" id="cd00082">
    <property type="entry name" value="HisKA"/>
    <property type="match status" value="1"/>
</dbReference>
<evidence type="ECO:0000256" key="11">
    <source>
        <dbReference type="ARBA" id="ARBA00022989"/>
    </source>
</evidence>
<name>A0A1M6LAS4_9FIRM</name>
<dbReference type="InterPro" id="IPR005467">
    <property type="entry name" value="His_kinase_dom"/>
</dbReference>
<evidence type="ECO:0000256" key="15">
    <source>
        <dbReference type="SAM" id="Phobius"/>
    </source>
</evidence>
<evidence type="ECO:0000256" key="13">
    <source>
        <dbReference type="ARBA" id="ARBA00023136"/>
    </source>
</evidence>
<keyword evidence="5" id="KW-0597">Phosphoprotein</keyword>
<evidence type="ECO:0000313" key="19">
    <source>
        <dbReference type="Proteomes" id="UP000184301"/>
    </source>
</evidence>
<comment type="catalytic activity">
    <reaction evidence="1">
        <text>ATP + protein L-histidine = ADP + protein N-phospho-L-histidine.</text>
        <dbReference type="EC" id="2.7.13.3"/>
    </reaction>
</comment>
<keyword evidence="4" id="KW-1003">Cell membrane</keyword>
<dbReference type="GO" id="GO:0000155">
    <property type="term" value="F:phosphorelay sensor kinase activity"/>
    <property type="evidence" value="ECO:0007669"/>
    <property type="project" value="InterPro"/>
</dbReference>
<evidence type="ECO:0000256" key="2">
    <source>
        <dbReference type="ARBA" id="ARBA00004651"/>
    </source>
</evidence>
<keyword evidence="9" id="KW-0418">Kinase</keyword>